<keyword evidence="4" id="KW-0732">Signal</keyword>
<keyword evidence="7" id="KW-1185">Reference proteome</keyword>
<gene>
    <name evidence="6" type="ORF">Rmf_45190</name>
</gene>
<evidence type="ECO:0000256" key="1">
    <source>
        <dbReference type="ARBA" id="ARBA00022617"/>
    </source>
</evidence>
<feature type="signal peptide" evidence="4">
    <location>
        <begin position="1"/>
        <end position="24"/>
    </location>
</feature>
<evidence type="ECO:0000256" key="3">
    <source>
        <dbReference type="ARBA" id="ARBA00023004"/>
    </source>
</evidence>
<protein>
    <recommendedName>
        <fullName evidence="5">Cytochrome c domain-containing protein</fullName>
    </recommendedName>
</protein>
<feature type="domain" description="Cytochrome c" evidence="5">
    <location>
        <begin position="28"/>
        <end position="92"/>
    </location>
</feature>
<accession>A0ABM7Y958</accession>
<keyword evidence="3" id="KW-0408">Iron</keyword>
<dbReference type="SUPFAM" id="SSF46626">
    <property type="entry name" value="Cytochrome c"/>
    <property type="match status" value="1"/>
</dbReference>
<dbReference type="RefSeq" id="WP_244408753.1">
    <property type="nucleotide sequence ID" value="NZ_AP025637.1"/>
</dbReference>
<keyword evidence="2" id="KW-0479">Metal-binding</keyword>
<organism evidence="6 7">
    <name type="scientific">Roseomonas fluvialis</name>
    <dbReference type="NCBI Taxonomy" id="1750527"/>
    <lineage>
        <taxon>Bacteria</taxon>
        <taxon>Pseudomonadati</taxon>
        <taxon>Pseudomonadota</taxon>
        <taxon>Alphaproteobacteria</taxon>
        <taxon>Acetobacterales</taxon>
        <taxon>Roseomonadaceae</taxon>
        <taxon>Roseomonas</taxon>
    </lineage>
</organism>
<evidence type="ECO:0000256" key="4">
    <source>
        <dbReference type="SAM" id="SignalP"/>
    </source>
</evidence>
<evidence type="ECO:0000313" key="6">
    <source>
        <dbReference type="EMBL" id="BDG74590.1"/>
    </source>
</evidence>
<dbReference type="InterPro" id="IPR036909">
    <property type="entry name" value="Cyt_c-like_dom_sf"/>
</dbReference>
<dbReference type="InterPro" id="IPR009056">
    <property type="entry name" value="Cyt_c-like_dom"/>
</dbReference>
<dbReference type="EMBL" id="AP025637">
    <property type="protein sequence ID" value="BDG74590.1"/>
    <property type="molecule type" value="Genomic_DNA"/>
</dbReference>
<proteinExistence type="predicted"/>
<evidence type="ECO:0000313" key="7">
    <source>
        <dbReference type="Proteomes" id="UP000831327"/>
    </source>
</evidence>
<evidence type="ECO:0000256" key="2">
    <source>
        <dbReference type="ARBA" id="ARBA00022723"/>
    </source>
</evidence>
<name>A0ABM7Y958_9PROT</name>
<dbReference type="Proteomes" id="UP000831327">
    <property type="component" value="Chromosome"/>
</dbReference>
<reference evidence="6 7" key="1">
    <citation type="journal article" date="2016" name="Microbes Environ.">
        <title>Phylogenetically diverse aerobic anoxygenic phototrophic bacteria isolated from epilithic biofilms in Tama river, Japan.</title>
        <authorList>
            <person name="Hirose S."/>
            <person name="Matsuura K."/>
            <person name="Haruta S."/>
        </authorList>
    </citation>
    <scope>NUCLEOTIDE SEQUENCE [LARGE SCALE GENOMIC DNA]</scope>
    <source>
        <strain evidence="6 7">S08</strain>
    </source>
</reference>
<dbReference type="Gene3D" id="1.10.760.10">
    <property type="entry name" value="Cytochrome c-like domain"/>
    <property type="match status" value="1"/>
</dbReference>
<dbReference type="Pfam" id="PF00034">
    <property type="entry name" value="Cytochrom_C"/>
    <property type="match status" value="1"/>
</dbReference>
<keyword evidence="1" id="KW-0349">Heme</keyword>
<evidence type="ECO:0000259" key="5">
    <source>
        <dbReference type="Pfam" id="PF00034"/>
    </source>
</evidence>
<sequence length="98" mass="10164">MRPNALRGSILALALAALPMAARAQAPLAAEGCLGCHGPDGRGVTGAGAINGRDRAELIAIMLAFRANERPGTIMGRIARGYTEAEIAAVAEHFSRIR</sequence>
<feature type="chain" id="PRO_5047080056" description="Cytochrome c domain-containing protein" evidence="4">
    <location>
        <begin position="25"/>
        <end position="98"/>
    </location>
</feature>